<dbReference type="Pfam" id="PF00324">
    <property type="entry name" value="AA_permease"/>
    <property type="match status" value="1"/>
</dbReference>
<keyword evidence="6 9" id="KW-1133">Transmembrane helix</keyword>
<keyword evidence="4 9" id="KW-0812">Transmembrane</keyword>
<feature type="domain" description="Amino acid permease/ SLC12A" evidence="10">
    <location>
        <begin position="1"/>
        <end position="424"/>
    </location>
</feature>
<dbReference type="PANTHER" id="PTHR43495">
    <property type="entry name" value="GABA PERMEASE"/>
    <property type="match status" value="1"/>
</dbReference>
<dbReference type="AlphaFoldDB" id="A0A1V4DBH5"/>
<feature type="transmembrane region" description="Helical" evidence="9">
    <location>
        <begin position="28"/>
        <end position="46"/>
    </location>
</feature>
<evidence type="ECO:0000256" key="1">
    <source>
        <dbReference type="ARBA" id="ARBA00004141"/>
    </source>
</evidence>
<sequence>MITLGGMLGAGLFVGSGAAINQVGPGILICYLLSGLLLILVMRMLAELAADHPNSGSFSTYAEETFGRWAGSLVGWLYWWFWVVIIAFEASAGASIVHDWVPAAPQWTIALLLMAALTTTNLWSVRSYGEFEFWFSAIKVVAIIAFIAVGAIVLIGLFPGHPSPGLGNLTGHGGFLPHGGGSIARGTLIVFLTFVGPEMVSIAAAECEEPTRAIRKTTNSIIWRILFFYIGSIGIVVTLLPWNSSKVDQSPYVAVLDLIGFPSVGVVMAAIVLTAVLSCLNSGLYTASRMVFSLAERGQAPAALARLSSRGVPRSAILASVAVGFVGVIFNYLSPNKVFLFLLNSSSATALFVYIAIGLTQIVSRYRLRTRDAEQTLTIRMWCFPWLSVLAVAAMVYIIVAMLADSSVRSQIVSSLVAAAVFLALGALNQFRSRRHTVPDAPSTRPFRPRSEQGTEHVR</sequence>
<evidence type="ECO:0000256" key="4">
    <source>
        <dbReference type="ARBA" id="ARBA00022692"/>
    </source>
</evidence>
<dbReference type="PANTHER" id="PTHR43495:SF5">
    <property type="entry name" value="GAMMA-AMINOBUTYRIC ACID PERMEASE"/>
    <property type="match status" value="1"/>
</dbReference>
<feature type="transmembrane region" description="Helical" evidence="9">
    <location>
        <begin position="137"/>
        <end position="158"/>
    </location>
</feature>
<organism evidence="11 12">
    <name type="scientific">Streptomyces antioxidans</name>
    <dbReference type="NCBI Taxonomy" id="1507734"/>
    <lineage>
        <taxon>Bacteria</taxon>
        <taxon>Bacillati</taxon>
        <taxon>Actinomycetota</taxon>
        <taxon>Actinomycetes</taxon>
        <taxon>Kitasatosporales</taxon>
        <taxon>Streptomycetaceae</taxon>
        <taxon>Streptomyces</taxon>
    </lineage>
</organism>
<dbReference type="FunFam" id="1.20.1740.10:FF:000001">
    <property type="entry name" value="Amino acid permease"/>
    <property type="match status" value="1"/>
</dbReference>
<feature type="transmembrane region" description="Helical" evidence="9">
    <location>
        <begin position="66"/>
        <end position="87"/>
    </location>
</feature>
<dbReference type="GO" id="GO:0055085">
    <property type="term" value="P:transmembrane transport"/>
    <property type="evidence" value="ECO:0007669"/>
    <property type="project" value="InterPro"/>
</dbReference>
<feature type="transmembrane region" description="Helical" evidence="9">
    <location>
        <begin position="178"/>
        <end position="200"/>
    </location>
</feature>
<reference evidence="11" key="1">
    <citation type="submission" date="2016-12" db="EMBL/GenBank/DDBJ databases">
        <title>Genome sequence of Streptomyces antioxidans MUSC 164.</title>
        <authorList>
            <person name="Lee L.-H."/>
            <person name="Ser H.-L."/>
        </authorList>
    </citation>
    <scope>NUCLEOTIDE SEQUENCE [LARGE SCALE GENOMIC DNA]</scope>
    <source>
        <strain evidence="11">MUSC 164</strain>
    </source>
</reference>
<evidence type="ECO:0000256" key="5">
    <source>
        <dbReference type="ARBA" id="ARBA00022970"/>
    </source>
</evidence>
<dbReference type="GO" id="GO:0016020">
    <property type="term" value="C:membrane"/>
    <property type="evidence" value="ECO:0007669"/>
    <property type="project" value="UniProtKB-SubCell"/>
</dbReference>
<comment type="similarity">
    <text evidence="2">Belongs to the amino acid-polyamine-organocation (APC) superfamily. Amino acid transporter (AAT) (TC 2.A.3.1) family.</text>
</comment>
<dbReference type="Gene3D" id="1.20.1740.10">
    <property type="entry name" value="Amino acid/polyamine transporter I"/>
    <property type="match status" value="1"/>
</dbReference>
<dbReference type="PIRSF" id="PIRSF006060">
    <property type="entry name" value="AA_transporter"/>
    <property type="match status" value="1"/>
</dbReference>
<evidence type="ECO:0000256" key="8">
    <source>
        <dbReference type="SAM" id="MobiDB-lite"/>
    </source>
</evidence>
<feature type="compositionally biased region" description="Basic and acidic residues" evidence="8">
    <location>
        <begin position="449"/>
        <end position="459"/>
    </location>
</feature>
<proteinExistence type="inferred from homology"/>
<comment type="caution">
    <text evidence="11">The sequence shown here is derived from an EMBL/GenBank/DDBJ whole genome shotgun (WGS) entry which is preliminary data.</text>
</comment>
<dbReference type="GO" id="GO:0006865">
    <property type="term" value="P:amino acid transport"/>
    <property type="evidence" value="ECO:0007669"/>
    <property type="project" value="UniProtKB-KW"/>
</dbReference>
<protein>
    <submittedName>
        <fullName evidence="11">Amino acid transporter</fullName>
    </submittedName>
</protein>
<keyword evidence="5" id="KW-0029">Amino-acid transport</keyword>
<dbReference type="InterPro" id="IPR004841">
    <property type="entry name" value="AA-permease/SLC12A_dom"/>
</dbReference>
<evidence type="ECO:0000259" key="10">
    <source>
        <dbReference type="Pfam" id="PF00324"/>
    </source>
</evidence>
<evidence type="ECO:0000256" key="9">
    <source>
        <dbReference type="SAM" id="Phobius"/>
    </source>
</evidence>
<evidence type="ECO:0000256" key="2">
    <source>
        <dbReference type="ARBA" id="ARBA00008583"/>
    </source>
</evidence>
<keyword evidence="12" id="KW-1185">Reference proteome</keyword>
<feature type="region of interest" description="Disordered" evidence="8">
    <location>
        <begin position="437"/>
        <end position="459"/>
    </location>
</feature>
<evidence type="ECO:0000256" key="3">
    <source>
        <dbReference type="ARBA" id="ARBA00022448"/>
    </source>
</evidence>
<accession>A0A1V4DBH5</accession>
<feature type="transmembrane region" description="Helical" evidence="9">
    <location>
        <begin position="221"/>
        <end position="242"/>
    </location>
</feature>
<name>A0A1V4DBH5_9ACTN</name>
<evidence type="ECO:0000313" key="12">
    <source>
        <dbReference type="Proteomes" id="UP000033615"/>
    </source>
</evidence>
<feature type="transmembrane region" description="Helical" evidence="9">
    <location>
        <begin position="410"/>
        <end position="428"/>
    </location>
</feature>
<feature type="transmembrane region" description="Helical" evidence="9">
    <location>
        <begin position="107"/>
        <end position="125"/>
    </location>
</feature>
<keyword evidence="3" id="KW-0813">Transport</keyword>
<feature type="transmembrane region" description="Helical" evidence="9">
    <location>
        <begin position="316"/>
        <end position="333"/>
    </location>
</feature>
<dbReference type="EMBL" id="LAKD02000004">
    <property type="protein sequence ID" value="OPF83717.1"/>
    <property type="molecule type" value="Genomic_DNA"/>
</dbReference>
<keyword evidence="7 9" id="KW-0472">Membrane</keyword>
<dbReference type="Proteomes" id="UP000033615">
    <property type="component" value="Unassembled WGS sequence"/>
</dbReference>
<feature type="transmembrane region" description="Helical" evidence="9">
    <location>
        <begin position="384"/>
        <end position="404"/>
    </location>
</feature>
<feature type="transmembrane region" description="Helical" evidence="9">
    <location>
        <begin position="254"/>
        <end position="280"/>
    </location>
</feature>
<evidence type="ECO:0000313" key="11">
    <source>
        <dbReference type="EMBL" id="OPF83717.1"/>
    </source>
</evidence>
<comment type="subcellular location">
    <subcellularLocation>
        <location evidence="1">Membrane</location>
        <topology evidence="1">Multi-pass membrane protein</topology>
    </subcellularLocation>
</comment>
<gene>
    <name evidence="11" type="ORF">VT50_0202640</name>
</gene>
<feature type="transmembrane region" description="Helical" evidence="9">
    <location>
        <begin position="339"/>
        <end position="363"/>
    </location>
</feature>
<evidence type="ECO:0000256" key="7">
    <source>
        <dbReference type="ARBA" id="ARBA00023136"/>
    </source>
</evidence>
<evidence type="ECO:0000256" key="6">
    <source>
        <dbReference type="ARBA" id="ARBA00022989"/>
    </source>
</evidence>